<dbReference type="Pfam" id="PF02265">
    <property type="entry name" value="S1-P1_nuclease"/>
    <property type="match status" value="1"/>
</dbReference>
<name>A0ABR4N319_9FUNG</name>
<evidence type="ECO:0000256" key="6">
    <source>
        <dbReference type="ARBA" id="ARBA00023157"/>
    </source>
</evidence>
<evidence type="ECO:0000256" key="2">
    <source>
        <dbReference type="ARBA" id="ARBA00022722"/>
    </source>
</evidence>
<evidence type="ECO:0000313" key="10">
    <source>
        <dbReference type="Proteomes" id="UP001527925"/>
    </source>
</evidence>
<keyword evidence="10" id="KW-1185">Reference proteome</keyword>
<sequence>MRATVLLLAALALVPPTACWGAAGHAVVGLVAQTLLPPGAARLVGELLSGSTLGDVAAWADTVKRKGPLAYTFDYHFADAHDDPPRDCNFDDARDCPTGACLVGAIANYTRQAGCTGPRLLPRAQRAQALKFIVHFLGDIAQPLHLFLRGRGGNDQKVVFDGMPMSLHAVWDTGMQRDVRAAGRPEKRIRSDFGGSKDSYAAHLVAQIRAAAWGDASAWISPFGPDDTNARGNSLAAIEWAVEANAIGCWAAWAPYDADPAQDFGAAYYRDAVRVVDHQIARAGVRLADWISRIAAACRPVPHGEL</sequence>
<comment type="caution">
    <text evidence="9">The sequence shown here is derived from an EMBL/GenBank/DDBJ whole genome shotgun (WGS) entry which is preliminary data.</text>
</comment>
<gene>
    <name evidence="9" type="ORF">HK105_206641</name>
</gene>
<evidence type="ECO:0000256" key="7">
    <source>
        <dbReference type="ARBA" id="ARBA00023180"/>
    </source>
</evidence>
<evidence type="ECO:0008006" key="11">
    <source>
        <dbReference type="Google" id="ProtNLM"/>
    </source>
</evidence>
<keyword evidence="4" id="KW-0255">Endonuclease</keyword>
<dbReference type="PANTHER" id="PTHR33146:SF26">
    <property type="entry name" value="ENDONUCLEASE 4"/>
    <property type="match status" value="1"/>
</dbReference>
<dbReference type="CDD" id="cd11010">
    <property type="entry name" value="S1-P1_nuclease"/>
    <property type="match status" value="1"/>
</dbReference>
<dbReference type="InterPro" id="IPR008947">
    <property type="entry name" value="PLipase_C/P1_nuclease_dom_sf"/>
</dbReference>
<keyword evidence="6" id="KW-1015">Disulfide bond</keyword>
<dbReference type="Proteomes" id="UP001527925">
    <property type="component" value="Unassembled WGS sequence"/>
</dbReference>
<dbReference type="SUPFAM" id="SSF48537">
    <property type="entry name" value="Phospholipase C/P1 nuclease"/>
    <property type="match status" value="1"/>
</dbReference>
<dbReference type="Gene3D" id="1.10.575.10">
    <property type="entry name" value="P1 Nuclease"/>
    <property type="match status" value="1"/>
</dbReference>
<evidence type="ECO:0000256" key="3">
    <source>
        <dbReference type="ARBA" id="ARBA00022723"/>
    </source>
</evidence>
<feature type="chain" id="PRO_5046735211" description="S1/P1 nuclease" evidence="8">
    <location>
        <begin position="20"/>
        <end position="306"/>
    </location>
</feature>
<keyword evidence="5" id="KW-0378">Hydrolase</keyword>
<evidence type="ECO:0000256" key="5">
    <source>
        <dbReference type="ARBA" id="ARBA00022801"/>
    </source>
</evidence>
<organism evidence="9 10">
    <name type="scientific">Polyrhizophydium stewartii</name>
    <dbReference type="NCBI Taxonomy" id="2732419"/>
    <lineage>
        <taxon>Eukaryota</taxon>
        <taxon>Fungi</taxon>
        <taxon>Fungi incertae sedis</taxon>
        <taxon>Chytridiomycota</taxon>
        <taxon>Chytridiomycota incertae sedis</taxon>
        <taxon>Chytridiomycetes</taxon>
        <taxon>Rhizophydiales</taxon>
        <taxon>Rhizophydiales incertae sedis</taxon>
        <taxon>Polyrhizophydium</taxon>
    </lineage>
</organism>
<evidence type="ECO:0000256" key="4">
    <source>
        <dbReference type="ARBA" id="ARBA00022759"/>
    </source>
</evidence>
<keyword evidence="3" id="KW-0479">Metal-binding</keyword>
<keyword evidence="2" id="KW-0540">Nuclease</keyword>
<protein>
    <recommendedName>
        <fullName evidence="11">S1/P1 nuclease</fullName>
    </recommendedName>
</protein>
<keyword evidence="7" id="KW-0325">Glycoprotein</keyword>
<accession>A0ABR4N319</accession>
<dbReference type="PANTHER" id="PTHR33146">
    <property type="entry name" value="ENDONUCLEASE 4"/>
    <property type="match status" value="1"/>
</dbReference>
<reference evidence="9 10" key="1">
    <citation type="submission" date="2023-09" db="EMBL/GenBank/DDBJ databases">
        <title>Pangenome analysis of Batrachochytrium dendrobatidis and related Chytrids.</title>
        <authorList>
            <person name="Yacoub M.N."/>
            <person name="Stajich J.E."/>
            <person name="James T.Y."/>
        </authorList>
    </citation>
    <scope>NUCLEOTIDE SEQUENCE [LARGE SCALE GENOMIC DNA]</scope>
    <source>
        <strain evidence="9 10">JEL0888</strain>
    </source>
</reference>
<evidence type="ECO:0000313" key="9">
    <source>
        <dbReference type="EMBL" id="KAL2913907.1"/>
    </source>
</evidence>
<proteinExistence type="inferred from homology"/>
<feature type="signal peptide" evidence="8">
    <location>
        <begin position="1"/>
        <end position="19"/>
    </location>
</feature>
<evidence type="ECO:0000256" key="1">
    <source>
        <dbReference type="ARBA" id="ARBA00009547"/>
    </source>
</evidence>
<comment type="similarity">
    <text evidence="1">Belongs to the nuclease type I family.</text>
</comment>
<dbReference type="InterPro" id="IPR003154">
    <property type="entry name" value="S1/P1nuclease"/>
</dbReference>
<evidence type="ECO:0000256" key="8">
    <source>
        <dbReference type="SAM" id="SignalP"/>
    </source>
</evidence>
<dbReference type="EMBL" id="JADGIZ020000040">
    <property type="protein sequence ID" value="KAL2913907.1"/>
    <property type="molecule type" value="Genomic_DNA"/>
</dbReference>
<keyword evidence="8" id="KW-0732">Signal</keyword>